<dbReference type="KEGG" id="dti:Desti_3639"/>
<evidence type="ECO:0000256" key="1">
    <source>
        <dbReference type="SAM" id="MobiDB-lite"/>
    </source>
</evidence>
<protein>
    <submittedName>
        <fullName evidence="2">Uncharacterized protein</fullName>
    </submittedName>
</protein>
<reference evidence="3" key="1">
    <citation type="submission" date="2012-06" db="EMBL/GenBank/DDBJ databases">
        <title>Complete sequence of chromosome of Desulfomonile tiedjei DSM 6799.</title>
        <authorList>
            <person name="Lucas S."/>
            <person name="Copeland A."/>
            <person name="Lapidus A."/>
            <person name="Glavina del Rio T."/>
            <person name="Dalin E."/>
            <person name="Tice H."/>
            <person name="Bruce D."/>
            <person name="Goodwin L."/>
            <person name="Pitluck S."/>
            <person name="Peters L."/>
            <person name="Ovchinnikova G."/>
            <person name="Zeytun A."/>
            <person name="Lu M."/>
            <person name="Kyrpides N."/>
            <person name="Mavromatis K."/>
            <person name="Ivanova N."/>
            <person name="Brettin T."/>
            <person name="Detter J.C."/>
            <person name="Han C."/>
            <person name="Larimer F."/>
            <person name="Land M."/>
            <person name="Hauser L."/>
            <person name="Markowitz V."/>
            <person name="Cheng J.-F."/>
            <person name="Hugenholtz P."/>
            <person name="Woyke T."/>
            <person name="Wu D."/>
            <person name="Spring S."/>
            <person name="Schroeder M."/>
            <person name="Brambilla E."/>
            <person name="Klenk H.-P."/>
            <person name="Eisen J.A."/>
        </authorList>
    </citation>
    <scope>NUCLEOTIDE SEQUENCE [LARGE SCALE GENOMIC DNA]</scope>
    <source>
        <strain evidence="3">ATCC 49306 / DSM 6799 / DCB-1</strain>
    </source>
</reference>
<dbReference type="EMBL" id="CP003360">
    <property type="protein sequence ID" value="AFM26285.1"/>
    <property type="molecule type" value="Genomic_DNA"/>
</dbReference>
<dbReference type="HOGENOM" id="CLU_2057637_0_0_7"/>
<proteinExistence type="predicted"/>
<sequence>MRSIRKSRDCIIIQLSVGRGSLEPRKGDPTVATGADPWRSTSIFPDERPRRGHPKSVQDSPIYWETLSGSVRPKGLAHFFRGLTPTAIIGLPHRGIHLMPCSTEGLLCNRFPVSEMMHS</sequence>
<dbReference type="AlphaFoldDB" id="I4C9P4"/>
<evidence type="ECO:0000313" key="3">
    <source>
        <dbReference type="Proteomes" id="UP000006055"/>
    </source>
</evidence>
<name>I4C9P4_DESTA</name>
<feature type="region of interest" description="Disordered" evidence="1">
    <location>
        <begin position="21"/>
        <end position="58"/>
    </location>
</feature>
<accession>I4C9P4</accession>
<organism evidence="2 3">
    <name type="scientific">Desulfomonile tiedjei (strain ATCC 49306 / DSM 6799 / DCB-1)</name>
    <dbReference type="NCBI Taxonomy" id="706587"/>
    <lineage>
        <taxon>Bacteria</taxon>
        <taxon>Pseudomonadati</taxon>
        <taxon>Thermodesulfobacteriota</taxon>
        <taxon>Desulfomonilia</taxon>
        <taxon>Desulfomonilales</taxon>
        <taxon>Desulfomonilaceae</taxon>
        <taxon>Desulfomonile</taxon>
    </lineage>
</organism>
<gene>
    <name evidence="2" type="ordered locus">Desti_3639</name>
</gene>
<dbReference type="STRING" id="706587.Desti_3639"/>
<evidence type="ECO:0000313" key="2">
    <source>
        <dbReference type="EMBL" id="AFM26285.1"/>
    </source>
</evidence>
<keyword evidence="3" id="KW-1185">Reference proteome</keyword>
<dbReference type="Proteomes" id="UP000006055">
    <property type="component" value="Chromosome"/>
</dbReference>